<dbReference type="NCBIfam" id="TIGR04056">
    <property type="entry name" value="OMP_RagA_SusC"/>
    <property type="match status" value="1"/>
</dbReference>
<dbReference type="SUPFAM" id="SSF56935">
    <property type="entry name" value="Porins"/>
    <property type="match status" value="1"/>
</dbReference>
<evidence type="ECO:0000256" key="7">
    <source>
        <dbReference type="PROSITE-ProRule" id="PRU01360"/>
    </source>
</evidence>
<dbReference type="AlphaFoldDB" id="A0A4V3C3M9"/>
<keyword evidence="11" id="KW-1185">Reference proteome</keyword>
<name>A0A4V3C3M9_9SPHI</name>
<dbReference type="Proteomes" id="UP000295499">
    <property type="component" value="Unassembled WGS sequence"/>
</dbReference>
<dbReference type="InterPro" id="IPR023997">
    <property type="entry name" value="TonB-dep_OMP_SusC/RagA_CS"/>
</dbReference>
<dbReference type="SUPFAM" id="SSF49464">
    <property type="entry name" value="Carboxypeptidase regulatory domain-like"/>
    <property type="match status" value="1"/>
</dbReference>
<protein>
    <submittedName>
        <fullName evidence="10">TonB-linked SusC/RagA family outer membrane protein</fullName>
    </submittedName>
</protein>
<dbReference type="EMBL" id="SNWM01000002">
    <property type="protein sequence ID" value="TDO22708.1"/>
    <property type="molecule type" value="Genomic_DNA"/>
</dbReference>
<gene>
    <name evidence="10" type="ORF">CLV32_1689</name>
</gene>
<evidence type="ECO:0000313" key="10">
    <source>
        <dbReference type="EMBL" id="TDO22708.1"/>
    </source>
</evidence>
<evidence type="ECO:0000259" key="9">
    <source>
        <dbReference type="Pfam" id="PF07715"/>
    </source>
</evidence>
<feature type="domain" description="TonB-dependent receptor plug" evidence="9">
    <location>
        <begin position="126"/>
        <end position="231"/>
    </location>
</feature>
<dbReference type="InterPro" id="IPR023996">
    <property type="entry name" value="TonB-dep_OMP_SusC/RagA"/>
</dbReference>
<evidence type="ECO:0000256" key="1">
    <source>
        <dbReference type="ARBA" id="ARBA00004571"/>
    </source>
</evidence>
<keyword evidence="2 7" id="KW-0813">Transport</keyword>
<keyword evidence="4 7" id="KW-0812">Transmembrane</keyword>
<comment type="subcellular location">
    <subcellularLocation>
        <location evidence="1 7">Cell outer membrane</location>
        <topology evidence="1 7">Multi-pass membrane protein</topology>
    </subcellularLocation>
</comment>
<evidence type="ECO:0000313" key="11">
    <source>
        <dbReference type="Proteomes" id="UP000295499"/>
    </source>
</evidence>
<dbReference type="NCBIfam" id="TIGR04057">
    <property type="entry name" value="SusC_RagA_signa"/>
    <property type="match status" value="1"/>
</dbReference>
<sequence length="1063" mass="115293">MLKLKLIKCWKMMMLTLVSMLFSLSLFAQTHTIRGKVIDEKGEALPGATVKVAGTNSGATTTNTGEFSLQVPAGSTRITISFVGYLAVEKTITAQTTSLGTVAMERNTRDLNEVQVVGVGYGSVRKTDVTGTVVTVDAKALQEIPSANVFEQLKGRVAGLDVVSGSSGPAITIRGNRTIGNPGADRPLVVLDGQPYYNFIENINPNDIKTVEVLKGASATAIYGSRGSGGVLLITTNRGRVGQTVTSFDSYTGISVLEGNLAVLNGEQYAQLKKDAVRGSILQSNGPSESNPLTPKEREALANGVSTNWVDLYTKPALQTDHSLRVSSGTEITQFNAGLAYRRNNGLEPNINNDRYTLSTNVDHKISKVVKIGASILLSLRNSNTGGSGQIGNAQWITPLASPYNPDGSVNYFPMEGSQDATTLSPLVPGVIPDSYYNNTRGFLNNDIVYAEISPVKHLKYKFTVNYNFSQSLQGIYNGINRGGIQTIDKTSASTTNNYSYRLAQEHLVTYDNIIKEKHSVNFVAGFLTEKQRTENSTSSVTNVPSDAVRNLNLGLGTFNSQSGSLTETGLISYVSRLNYAYDGKYDLTATFRIDGNSALAEGKKYTSYPAVGLGWVMSNEKFIQKLTFIDNLKLRAGYGENSTTGSISPYGTLGRLSSQNYQYGGVSAGNSTGVRVTTLVNNQLTWQRTRDYNLALDFGLFKNRLTGSIEVYKQRTTDIILNNVLPPTTGANGQATNLGTSANKGLEISLSSQNIRDLGGFSWSTDFNIAFSREKIVELPNGSPFDINTGLFVGQPLSVIYDLRRLGIWQIGDSPGINTAKSTTDGGTVYLPVSGQTSPLQYPGQIRVEDVNKDGKIDANDNQILGNFQPDYTFGFTNRFAYKRFDLNIVIQGRMGFTTIVPYVSSSNSGTNGWQFLNIGRHNQPVIDYWTPENPGGYFPMPNSQVQSANYSTLQYFDGSFIRAKSINVGYNFSEKLAKHIGMSSLRVYANVTNPFIIYAPVMNHSFTVTDPESINNINPTAVSASGNIGGFNQNNNNGFRGVGISPGLQTRDFIIGINARF</sequence>
<dbReference type="Gene3D" id="2.40.170.20">
    <property type="entry name" value="TonB-dependent receptor, beta-barrel domain"/>
    <property type="match status" value="1"/>
</dbReference>
<keyword evidence="8" id="KW-0732">Signal</keyword>
<evidence type="ECO:0000256" key="8">
    <source>
        <dbReference type="SAM" id="SignalP"/>
    </source>
</evidence>
<comment type="caution">
    <text evidence="10">The sequence shown here is derived from an EMBL/GenBank/DDBJ whole genome shotgun (WGS) entry which is preliminary data.</text>
</comment>
<comment type="similarity">
    <text evidence="7">Belongs to the TonB-dependent receptor family.</text>
</comment>
<dbReference type="InterPro" id="IPR039426">
    <property type="entry name" value="TonB-dep_rcpt-like"/>
</dbReference>
<evidence type="ECO:0000256" key="6">
    <source>
        <dbReference type="ARBA" id="ARBA00023237"/>
    </source>
</evidence>
<dbReference type="InterPro" id="IPR036942">
    <property type="entry name" value="Beta-barrel_TonB_sf"/>
</dbReference>
<dbReference type="InterPro" id="IPR012910">
    <property type="entry name" value="Plug_dom"/>
</dbReference>
<dbReference type="GO" id="GO:0009279">
    <property type="term" value="C:cell outer membrane"/>
    <property type="evidence" value="ECO:0007669"/>
    <property type="project" value="UniProtKB-SubCell"/>
</dbReference>
<evidence type="ECO:0000256" key="2">
    <source>
        <dbReference type="ARBA" id="ARBA00022448"/>
    </source>
</evidence>
<feature type="chain" id="PRO_5020681621" evidence="8">
    <location>
        <begin position="29"/>
        <end position="1063"/>
    </location>
</feature>
<dbReference type="InterPro" id="IPR037066">
    <property type="entry name" value="Plug_dom_sf"/>
</dbReference>
<proteinExistence type="inferred from homology"/>
<feature type="signal peptide" evidence="8">
    <location>
        <begin position="1"/>
        <end position="28"/>
    </location>
</feature>
<dbReference type="Gene3D" id="2.170.130.10">
    <property type="entry name" value="TonB-dependent receptor, plug domain"/>
    <property type="match status" value="1"/>
</dbReference>
<dbReference type="PROSITE" id="PS52016">
    <property type="entry name" value="TONB_DEPENDENT_REC_3"/>
    <property type="match status" value="1"/>
</dbReference>
<keyword evidence="5 7" id="KW-0472">Membrane</keyword>
<dbReference type="Gene3D" id="2.60.40.1120">
    <property type="entry name" value="Carboxypeptidase-like, regulatory domain"/>
    <property type="match status" value="1"/>
</dbReference>
<evidence type="ECO:0000256" key="4">
    <source>
        <dbReference type="ARBA" id="ARBA00022692"/>
    </source>
</evidence>
<evidence type="ECO:0000256" key="3">
    <source>
        <dbReference type="ARBA" id="ARBA00022452"/>
    </source>
</evidence>
<dbReference type="Pfam" id="PF13715">
    <property type="entry name" value="CarbopepD_reg_2"/>
    <property type="match status" value="1"/>
</dbReference>
<accession>A0A4V3C3M9</accession>
<organism evidence="10 11">
    <name type="scientific">Pedobacter duraquae</name>
    <dbReference type="NCBI Taxonomy" id="425511"/>
    <lineage>
        <taxon>Bacteria</taxon>
        <taxon>Pseudomonadati</taxon>
        <taxon>Bacteroidota</taxon>
        <taxon>Sphingobacteriia</taxon>
        <taxon>Sphingobacteriales</taxon>
        <taxon>Sphingobacteriaceae</taxon>
        <taxon>Pedobacter</taxon>
    </lineage>
</organism>
<dbReference type="OrthoDB" id="9768177at2"/>
<evidence type="ECO:0000256" key="5">
    <source>
        <dbReference type="ARBA" id="ARBA00023136"/>
    </source>
</evidence>
<dbReference type="InterPro" id="IPR008969">
    <property type="entry name" value="CarboxyPept-like_regulatory"/>
</dbReference>
<keyword evidence="6 7" id="KW-0998">Cell outer membrane</keyword>
<dbReference type="Pfam" id="PF07715">
    <property type="entry name" value="Plug"/>
    <property type="match status" value="1"/>
</dbReference>
<reference evidence="10 11" key="1">
    <citation type="submission" date="2019-03" db="EMBL/GenBank/DDBJ databases">
        <title>Genomic Encyclopedia of Archaeal and Bacterial Type Strains, Phase II (KMG-II): from individual species to whole genera.</title>
        <authorList>
            <person name="Goeker M."/>
        </authorList>
    </citation>
    <scope>NUCLEOTIDE SEQUENCE [LARGE SCALE GENOMIC DNA]</scope>
    <source>
        <strain evidence="10 11">DSM 19034</strain>
    </source>
</reference>
<dbReference type="RefSeq" id="WP_133554297.1">
    <property type="nucleotide sequence ID" value="NZ_SNWM01000002.1"/>
</dbReference>
<keyword evidence="3 7" id="KW-1134">Transmembrane beta strand</keyword>